<evidence type="ECO:0000259" key="8">
    <source>
        <dbReference type="Pfam" id="PF09157"/>
    </source>
</evidence>
<dbReference type="Gene3D" id="2.30.130.10">
    <property type="entry name" value="PUA domain"/>
    <property type="match status" value="1"/>
</dbReference>
<name>A0ABW3WFR1_9RHOO</name>
<sequence length="326" mass="34426">MTNPAPEAARAQSAKRSRPPQRKIIRRAVDGVLLLDKPQGMSSNGALQAARRLLNAAKAGHTGTLDPMASGLLPLTFGEATKFSQMLLDADKTYEAVVQLGVETDSGDAEGKVLATHPVAIERAALEVVLERFRGEIEQVPPMYSALKRDGKALYEYARQGIEIEREARRVMIHALELLDFAGERFSIRVHCSKGTYIRSLAMDIGAALGCGAHLAGLRRTAIGAFQLAAAVSLECLEAAGEGGRDALLAPADALVADFPMLQLDAEAARGLLQGRVLALPGAVPGAKVRAYGPGGFLGLAQWQDDGRLAARRLIATGGLADDACA</sequence>
<feature type="region of interest" description="Disordered" evidence="6">
    <location>
        <begin position="1"/>
        <end position="21"/>
    </location>
</feature>
<gene>
    <name evidence="5 10" type="primary">truB</name>
    <name evidence="10" type="ORF">ACFQ4M_14830</name>
</gene>
<dbReference type="Gene3D" id="3.30.2350.10">
    <property type="entry name" value="Pseudouridine synthase"/>
    <property type="match status" value="1"/>
</dbReference>
<comment type="similarity">
    <text evidence="2 5">Belongs to the pseudouridine synthase TruB family. Type 1 subfamily.</text>
</comment>
<dbReference type="NCBIfam" id="TIGR00431">
    <property type="entry name" value="TruB"/>
    <property type="match status" value="1"/>
</dbReference>
<dbReference type="EMBL" id="JBHTMC010000026">
    <property type="protein sequence ID" value="MFD1264851.1"/>
    <property type="molecule type" value="Genomic_DNA"/>
</dbReference>
<reference evidence="11" key="1">
    <citation type="journal article" date="2019" name="Int. J. Syst. Evol. Microbiol.">
        <title>The Global Catalogue of Microorganisms (GCM) 10K type strain sequencing project: providing services to taxonomists for standard genome sequencing and annotation.</title>
        <authorList>
            <consortium name="The Broad Institute Genomics Platform"/>
            <consortium name="The Broad Institute Genome Sequencing Center for Infectious Disease"/>
            <person name="Wu L."/>
            <person name="Ma J."/>
        </authorList>
    </citation>
    <scope>NUCLEOTIDE SEQUENCE [LARGE SCALE GENOMIC DNA]</scope>
    <source>
        <strain evidence="11">CCUG 48884</strain>
    </source>
</reference>
<feature type="domain" description="tRNA pseudouridylate synthase B C-terminal" evidence="9">
    <location>
        <begin position="199"/>
        <end position="256"/>
    </location>
</feature>
<comment type="caution">
    <text evidence="10">The sequence shown here is derived from an EMBL/GenBank/DDBJ whole genome shotgun (WGS) entry which is preliminary data.</text>
</comment>
<dbReference type="GO" id="GO:0160148">
    <property type="term" value="F:tRNA pseudouridine(55) synthase activity"/>
    <property type="evidence" value="ECO:0007669"/>
    <property type="project" value="UniProtKB-EC"/>
</dbReference>
<keyword evidence="3 5" id="KW-0819">tRNA processing</keyword>
<dbReference type="InterPro" id="IPR015947">
    <property type="entry name" value="PUA-like_sf"/>
</dbReference>
<evidence type="ECO:0000256" key="6">
    <source>
        <dbReference type="SAM" id="MobiDB-lite"/>
    </source>
</evidence>
<evidence type="ECO:0000256" key="1">
    <source>
        <dbReference type="ARBA" id="ARBA00000385"/>
    </source>
</evidence>
<evidence type="ECO:0000259" key="7">
    <source>
        <dbReference type="Pfam" id="PF01509"/>
    </source>
</evidence>
<dbReference type="InterPro" id="IPR002501">
    <property type="entry name" value="PsdUridine_synth_N"/>
</dbReference>
<dbReference type="Pfam" id="PF09157">
    <property type="entry name" value="TruB-C_2"/>
    <property type="match status" value="1"/>
</dbReference>
<organism evidence="10 11">
    <name type="scientific">Thauera mechernichensis</name>
    <dbReference type="NCBI Taxonomy" id="82788"/>
    <lineage>
        <taxon>Bacteria</taxon>
        <taxon>Pseudomonadati</taxon>
        <taxon>Pseudomonadota</taxon>
        <taxon>Betaproteobacteria</taxon>
        <taxon>Rhodocyclales</taxon>
        <taxon>Zoogloeaceae</taxon>
        <taxon>Thauera</taxon>
    </lineage>
</organism>
<dbReference type="CDD" id="cd21152">
    <property type="entry name" value="PUA_TruB_bacterial"/>
    <property type="match status" value="1"/>
</dbReference>
<accession>A0ABW3WFR1</accession>
<dbReference type="PANTHER" id="PTHR13767:SF2">
    <property type="entry name" value="PSEUDOURIDYLATE SYNTHASE TRUB1"/>
    <property type="match status" value="1"/>
</dbReference>
<feature type="active site" description="Nucleophile" evidence="5">
    <location>
        <position position="66"/>
    </location>
</feature>
<evidence type="ECO:0000256" key="5">
    <source>
        <dbReference type="HAMAP-Rule" id="MF_01080"/>
    </source>
</evidence>
<evidence type="ECO:0000259" key="9">
    <source>
        <dbReference type="Pfam" id="PF16198"/>
    </source>
</evidence>
<protein>
    <recommendedName>
        <fullName evidence="5">tRNA pseudouridine synthase B</fullName>
        <ecNumber evidence="5">5.4.99.25</ecNumber>
    </recommendedName>
    <alternativeName>
        <fullName evidence="5">tRNA pseudouridine(55) synthase</fullName>
        <shortName evidence="5">Psi55 synthase</shortName>
    </alternativeName>
    <alternativeName>
        <fullName evidence="5">tRNA pseudouridylate synthase</fullName>
    </alternativeName>
    <alternativeName>
        <fullName evidence="5">tRNA-uridine isomerase</fullName>
    </alternativeName>
</protein>
<comment type="function">
    <text evidence="5">Responsible for synthesis of pseudouridine from uracil-55 in the psi GC loop of transfer RNAs.</text>
</comment>
<dbReference type="Pfam" id="PF01509">
    <property type="entry name" value="TruB_N"/>
    <property type="match status" value="1"/>
</dbReference>
<dbReference type="InterPro" id="IPR020103">
    <property type="entry name" value="PsdUridine_synth_cat_dom_sf"/>
</dbReference>
<dbReference type="PANTHER" id="PTHR13767">
    <property type="entry name" value="TRNA-PSEUDOURIDINE SYNTHASE"/>
    <property type="match status" value="1"/>
</dbReference>
<keyword evidence="11" id="KW-1185">Reference proteome</keyword>
<dbReference type="CDD" id="cd02573">
    <property type="entry name" value="PseudoU_synth_EcTruB"/>
    <property type="match status" value="1"/>
</dbReference>
<dbReference type="EC" id="5.4.99.25" evidence="5"/>
<dbReference type="Pfam" id="PF16198">
    <property type="entry name" value="TruB_C_2"/>
    <property type="match status" value="1"/>
</dbReference>
<keyword evidence="4 5" id="KW-0413">Isomerase</keyword>
<dbReference type="Proteomes" id="UP001597158">
    <property type="component" value="Unassembled WGS sequence"/>
</dbReference>
<feature type="domain" description="tRNA pseudouridine synthase II TruB subfamily 1 C-terminal" evidence="8">
    <location>
        <begin position="260"/>
        <end position="315"/>
    </location>
</feature>
<dbReference type="InterPro" id="IPR032819">
    <property type="entry name" value="TruB_C"/>
</dbReference>
<feature type="domain" description="Pseudouridine synthase II N-terminal" evidence="7">
    <location>
        <begin position="51"/>
        <end position="198"/>
    </location>
</feature>
<proteinExistence type="inferred from homology"/>
<dbReference type="InterPro" id="IPR015240">
    <property type="entry name" value="tRNA_sdUridine_synth_fam1_C"/>
</dbReference>
<evidence type="ECO:0000256" key="2">
    <source>
        <dbReference type="ARBA" id="ARBA00005642"/>
    </source>
</evidence>
<evidence type="ECO:0000256" key="4">
    <source>
        <dbReference type="ARBA" id="ARBA00023235"/>
    </source>
</evidence>
<dbReference type="RefSeq" id="WP_002936677.1">
    <property type="nucleotide sequence ID" value="NZ_JARQZE010000004.1"/>
</dbReference>
<comment type="catalytic activity">
    <reaction evidence="1 5">
        <text>uridine(55) in tRNA = pseudouridine(55) in tRNA</text>
        <dbReference type="Rhea" id="RHEA:42532"/>
        <dbReference type="Rhea" id="RHEA-COMP:10101"/>
        <dbReference type="Rhea" id="RHEA-COMP:10102"/>
        <dbReference type="ChEBI" id="CHEBI:65314"/>
        <dbReference type="ChEBI" id="CHEBI:65315"/>
        <dbReference type="EC" id="5.4.99.25"/>
    </reaction>
</comment>
<evidence type="ECO:0000256" key="3">
    <source>
        <dbReference type="ARBA" id="ARBA00022694"/>
    </source>
</evidence>
<evidence type="ECO:0000313" key="11">
    <source>
        <dbReference type="Proteomes" id="UP001597158"/>
    </source>
</evidence>
<dbReference type="InterPro" id="IPR014780">
    <property type="entry name" value="tRNA_psdUridine_synth_TruB"/>
</dbReference>
<dbReference type="HAMAP" id="MF_01080">
    <property type="entry name" value="TruB_bact"/>
    <property type="match status" value="1"/>
</dbReference>
<dbReference type="SUPFAM" id="SSF88697">
    <property type="entry name" value="PUA domain-like"/>
    <property type="match status" value="1"/>
</dbReference>
<dbReference type="SUPFAM" id="SSF55120">
    <property type="entry name" value="Pseudouridine synthase"/>
    <property type="match status" value="1"/>
</dbReference>
<dbReference type="InterPro" id="IPR036974">
    <property type="entry name" value="PUA_sf"/>
</dbReference>
<evidence type="ECO:0000313" key="10">
    <source>
        <dbReference type="EMBL" id="MFD1264851.1"/>
    </source>
</evidence>